<dbReference type="Pfam" id="PF00534">
    <property type="entry name" value="Glycos_transf_1"/>
    <property type="match status" value="1"/>
</dbReference>
<dbReference type="PANTHER" id="PTHR45947:SF3">
    <property type="entry name" value="SULFOQUINOVOSYL TRANSFERASE SQD2"/>
    <property type="match status" value="1"/>
</dbReference>
<reference evidence="3" key="1">
    <citation type="submission" date="2017-09" db="EMBL/GenBank/DDBJ databases">
        <title>Depth-based differentiation of microbial function through sediment-hosted aquifers and enrichment of novel symbionts in the deep terrestrial subsurface.</title>
        <authorList>
            <person name="Probst A.J."/>
            <person name="Ladd B."/>
            <person name="Jarett J.K."/>
            <person name="Geller-Mcgrath D.E."/>
            <person name="Sieber C.M.K."/>
            <person name="Emerson J.B."/>
            <person name="Anantharaman K."/>
            <person name="Thomas B.C."/>
            <person name="Malmstrom R."/>
            <person name="Stieglmeier M."/>
            <person name="Klingl A."/>
            <person name="Woyke T."/>
            <person name="Ryan C.M."/>
            <person name="Banfield J.F."/>
        </authorList>
    </citation>
    <scope>NUCLEOTIDE SEQUENCE [LARGE SCALE GENOMIC DNA]</scope>
</reference>
<keyword evidence="2" id="KW-0808">Transferase</keyword>
<name>A0A2M7AR55_9BACT</name>
<protein>
    <submittedName>
        <fullName evidence="2">Glycosyltransferase family 4 protein</fullName>
    </submittedName>
</protein>
<comment type="caution">
    <text evidence="2">The sequence shown here is derived from an EMBL/GenBank/DDBJ whole genome shotgun (WGS) entry which is preliminary data.</text>
</comment>
<dbReference type="InterPro" id="IPR050194">
    <property type="entry name" value="Glycosyltransferase_grp1"/>
</dbReference>
<dbReference type="Proteomes" id="UP000231407">
    <property type="component" value="Unassembled WGS sequence"/>
</dbReference>
<gene>
    <name evidence="2" type="ORF">COS78_04160</name>
</gene>
<accession>A0A2M7AR55</accession>
<dbReference type="GO" id="GO:0016757">
    <property type="term" value="F:glycosyltransferase activity"/>
    <property type="evidence" value="ECO:0007669"/>
    <property type="project" value="InterPro"/>
</dbReference>
<dbReference type="PANTHER" id="PTHR45947">
    <property type="entry name" value="SULFOQUINOVOSYL TRANSFERASE SQD2"/>
    <property type="match status" value="1"/>
</dbReference>
<proteinExistence type="predicted"/>
<evidence type="ECO:0000313" key="3">
    <source>
        <dbReference type="Proteomes" id="UP000231407"/>
    </source>
</evidence>
<dbReference type="AlphaFoldDB" id="A0A2M7AR55"/>
<dbReference type="InterPro" id="IPR001296">
    <property type="entry name" value="Glyco_trans_1"/>
</dbReference>
<evidence type="ECO:0000313" key="2">
    <source>
        <dbReference type="EMBL" id="PIU73022.1"/>
    </source>
</evidence>
<dbReference type="EMBL" id="PEWA01000059">
    <property type="protein sequence ID" value="PIU73022.1"/>
    <property type="molecule type" value="Genomic_DNA"/>
</dbReference>
<evidence type="ECO:0000259" key="1">
    <source>
        <dbReference type="Pfam" id="PF00534"/>
    </source>
</evidence>
<dbReference type="SUPFAM" id="SSF53756">
    <property type="entry name" value="UDP-Glycosyltransferase/glycogen phosphorylase"/>
    <property type="match status" value="1"/>
</dbReference>
<dbReference type="Gene3D" id="3.40.50.2000">
    <property type="entry name" value="Glycogen Phosphorylase B"/>
    <property type="match status" value="1"/>
</dbReference>
<organism evidence="2 3">
    <name type="scientific">Candidatus Shapirobacteria bacterium CG06_land_8_20_14_3_00_40_12</name>
    <dbReference type="NCBI Taxonomy" id="1974881"/>
    <lineage>
        <taxon>Bacteria</taxon>
        <taxon>Candidatus Shapironibacteriota</taxon>
    </lineage>
</organism>
<sequence length="379" mass="43281">MKLEIRNSPRIALVHDYLKEFGGAERVLLALSDMYPDAPIYTAFYKKGSSAHEHFKHRRLIPSWVHYIPFFSSYLHSPFRFLTPLIWGSFDFSEYDIIIGSASWYVTKGFKKGKNTKEICYCHTPPRWLYGYKTSIGFQKYWIVKVYAAVVGHFMRLYDFVQAQKVDIFIANSQNVAARIWKFYRKIAIVIYPPVSLPTIPVVEREDYYLIISRIVGGKGLDLAVKTAIKLGINLKIIGEPAGYYTEYKQLKNLSKNNVEFLGRVSDEELVKYYAGAKAFLALSTDEDFGIAPVESMLCGTPVIAFRGGGYLESVIDGKTGVFFDDPTVESLISAIRKLEKLMSSPRMRGTIHSDCIHQAQKFSREIFVQKIKKLVSSF</sequence>
<feature type="domain" description="Glycosyl transferase family 1" evidence="1">
    <location>
        <begin position="204"/>
        <end position="343"/>
    </location>
</feature>